<dbReference type="RefSeq" id="WP_379539392.1">
    <property type="nucleotide sequence ID" value="NZ_JBHSDR010000006.1"/>
</dbReference>
<sequence>MLYELRIYHCVPGRLGALHRRFEEVTLKLWDRFGIQPVGFWTTVVGPSSQTLTYLIRWDSLADRESKWNAFISDPEWAAARTSSERDGAIVEKVENQLLEPTAYSPMR</sequence>
<protein>
    <submittedName>
        <fullName evidence="2">NIPSNAP family protein</fullName>
    </submittedName>
</protein>
<feature type="domain" description="NIPSNAP" evidence="1">
    <location>
        <begin position="3"/>
        <end position="106"/>
    </location>
</feature>
<organism evidence="2 3">
    <name type="scientific">Novosphingobium tardum</name>
    <dbReference type="NCBI Taxonomy" id="1538021"/>
    <lineage>
        <taxon>Bacteria</taxon>
        <taxon>Pseudomonadati</taxon>
        <taxon>Pseudomonadota</taxon>
        <taxon>Alphaproteobacteria</taxon>
        <taxon>Sphingomonadales</taxon>
        <taxon>Sphingomonadaceae</taxon>
        <taxon>Novosphingobium</taxon>
    </lineage>
</organism>
<comment type="caution">
    <text evidence="2">The sequence shown here is derived from an EMBL/GenBank/DDBJ whole genome shotgun (WGS) entry which is preliminary data.</text>
</comment>
<keyword evidence="3" id="KW-1185">Reference proteome</keyword>
<dbReference type="InterPro" id="IPR012577">
    <property type="entry name" value="NIPSNAP"/>
</dbReference>
<dbReference type="Pfam" id="PF07978">
    <property type="entry name" value="NIPSNAP"/>
    <property type="match status" value="1"/>
</dbReference>
<accession>A0ABV8RRC0</accession>
<reference evidence="3" key="1">
    <citation type="journal article" date="2019" name="Int. J. Syst. Evol. Microbiol.">
        <title>The Global Catalogue of Microorganisms (GCM) 10K type strain sequencing project: providing services to taxonomists for standard genome sequencing and annotation.</title>
        <authorList>
            <consortium name="The Broad Institute Genomics Platform"/>
            <consortium name="The Broad Institute Genome Sequencing Center for Infectious Disease"/>
            <person name="Wu L."/>
            <person name="Ma J."/>
        </authorList>
    </citation>
    <scope>NUCLEOTIDE SEQUENCE [LARGE SCALE GENOMIC DNA]</scope>
    <source>
        <strain evidence="3">CGMCC 1.12989</strain>
    </source>
</reference>
<dbReference type="Gene3D" id="3.30.70.100">
    <property type="match status" value="1"/>
</dbReference>
<proteinExistence type="predicted"/>
<dbReference type="SUPFAM" id="SSF54909">
    <property type="entry name" value="Dimeric alpha+beta barrel"/>
    <property type="match status" value="1"/>
</dbReference>
<name>A0ABV8RRC0_9SPHN</name>
<dbReference type="Proteomes" id="UP001595828">
    <property type="component" value="Unassembled WGS sequence"/>
</dbReference>
<dbReference type="InterPro" id="IPR011008">
    <property type="entry name" value="Dimeric_a/b-barrel"/>
</dbReference>
<evidence type="ECO:0000259" key="1">
    <source>
        <dbReference type="Pfam" id="PF07978"/>
    </source>
</evidence>
<evidence type="ECO:0000313" key="3">
    <source>
        <dbReference type="Proteomes" id="UP001595828"/>
    </source>
</evidence>
<evidence type="ECO:0000313" key="2">
    <source>
        <dbReference type="EMBL" id="MFC4295935.1"/>
    </source>
</evidence>
<gene>
    <name evidence="2" type="ORF">ACFO0A_12795</name>
</gene>
<dbReference type="EMBL" id="JBHSDR010000006">
    <property type="protein sequence ID" value="MFC4295935.1"/>
    <property type="molecule type" value="Genomic_DNA"/>
</dbReference>